<comment type="caution">
    <text evidence="2">The sequence shown here is derived from an EMBL/GenBank/DDBJ whole genome shotgun (WGS) entry which is preliminary data.</text>
</comment>
<evidence type="ECO:0000256" key="1">
    <source>
        <dbReference type="SAM" id="Phobius"/>
    </source>
</evidence>
<feature type="transmembrane region" description="Helical" evidence="1">
    <location>
        <begin position="74"/>
        <end position="97"/>
    </location>
</feature>
<keyword evidence="3" id="KW-1185">Reference proteome</keyword>
<proteinExistence type="predicted"/>
<dbReference type="Proteomes" id="UP000215694">
    <property type="component" value="Unassembled WGS sequence"/>
</dbReference>
<feature type="transmembrane region" description="Helical" evidence="1">
    <location>
        <begin position="189"/>
        <end position="207"/>
    </location>
</feature>
<feature type="transmembrane region" description="Helical" evidence="1">
    <location>
        <begin position="163"/>
        <end position="182"/>
    </location>
</feature>
<dbReference type="RefSeq" id="WP_094367740.1">
    <property type="nucleotide sequence ID" value="NZ_NOJY02000009.1"/>
</dbReference>
<keyword evidence="1" id="KW-0812">Transmembrane</keyword>
<dbReference type="EMBL" id="NOJY02000009">
    <property type="protein sequence ID" value="RDY28106.1"/>
    <property type="molecule type" value="Genomic_DNA"/>
</dbReference>
<accession>A0A371J620</accession>
<keyword evidence="1" id="KW-0472">Membrane</keyword>
<sequence>MISLPLFKRNMISSIKLLLVFIAILAMYTSVIIYMFDPTLADTLNQYQEMMPGIMSAVGMSGSSGTLIEFLNTYLYGFLMLMIPTIFEIILINKLVMKYIDSGSMACLLSTPNSRKKIIITQILSILISIIILIVVITGIGLICSQSMFPNDLDVEKYIQLNISTMLLAFAMSGIAFVTACFSNESKWYLTFGAGLPVLFYLIKMLANMGGDLEKLKYFTIITLLPGDKIVEGASGVLSCNLILLGIAVILYVCGAIGFIKRDLPL</sequence>
<feature type="transmembrane region" description="Helical" evidence="1">
    <location>
        <begin position="118"/>
        <end position="143"/>
    </location>
</feature>
<evidence type="ECO:0000313" key="3">
    <source>
        <dbReference type="Proteomes" id="UP000215694"/>
    </source>
</evidence>
<gene>
    <name evidence="2" type="ORF">CHL78_007330</name>
</gene>
<name>A0A371J620_9FIRM</name>
<dbReference type="AlphaFoldDB" id="A0A371J620"/>
<reference evidence="2 3" key="1">
    <citation type="journal article" date="2017" name="Genome Announc.">
        <title>Draft Genome Sequence of Romboutsia weinsteinii sp. nov. Strain CCRI-19649(T) Isolated from Surface Water.</title>
        <authorList>
            <person name="Maheux A.F."/>
            <person name="Boudreau D.K."/>
            <person name="Berube E."/>
            <person name="Boissinot M."/>
            <person name="Cantin P."/>
            <person name="Raymond F."/>
            <person name="Corbeil J."/>
            <person name="Omar R.F."/>
            <person name="Bergeron M.G."/>
        </authorList>
    </citation>
    <scope>NUCLEOTIDE SEQUENCE [LARGE SCALE GENOMIC DNA]</scope>
    <source>
        <strain evidence="2 3">CCRI-19649</strain>
    </source>
</reference>
<organism evidence="2 3">
    <name type="scientific">Romboutsia weinsteinii</name>
    <dbReference type="NCBI Taxonomy" id="2020949"/>
    <lineage>
        <taxon>Bacteria</taxon>
        <taxon>Bacillati</taxon>
        <taxon>Bacillota</taxon>
        <taxon>Clostridia</taxon>
        <taxon>Peptostreptococcales</taxon>
        <taxon>Peptostreptococcaceae</taxon>
        <taxon>Romboutsia</taxon>
    </lineage>
</organism>
<keyword evidence="1" id="KW-1133">Transmembrane helix</keyword>
<dbReference type="GO" id="GO:0140359">
    <property type="term" value="F:ABC-type transporter activity"/>
    <property type="evidence" value="ECO:0007669"/>
    <property type="project" value="InterPro"/>
</dbReference>
<protein>
    <submittedName>
        <fullName evidence="2">ABC transporter permease</fullName>
    </submittedName>
</protein>
<dbReference type="OrthoDB" id="66636at2"/>
<evidence type="ECO:0000313" key="2">
    <source>
        <dbReference type="EMBL" id="RDY28106.1"/>
    </source>
</evidence>
<dbReference type="GO" id="GO:0005886">
    <property type="term" value="C:plasma membrane"/>
    <property type="evidence" value="ECO:0007669"/>
    <property type="project" value="UniProtKB-SubCell"/>
</dbReference>
<dbReference type="Pfam" id="PF12679">
    <property type="entry name" value="ABC2_membrane_2"/>
    <property type="match status" value="1"/>
</dbReference>
<feature type="transmembrane region" description="Helical" evidence="1">
    <location>
        <begin position="17"/>
        <end position="36"/>
    </location>
</feature>
<feature type="transmembrane region" description="Helical" evidence="1">
    <location>
        <begin position="242"/>
        <end position="260"/>
    </location>
</feature>